<gene>
    <name evidence="1" type="ORF">AVEN_199590_1</name>
</gene>
<organism evidence="1 2">
    <name type="scientific">Araneus ventricosus</name>
    <name type="common">Orbweaver spider</name>
    <name type="synonym">Epeira ventricosa</name>
    <dbReference type="NCBI Taxonomy" id="182803"/>
    <lineage>
        <taxon>Eukaryota</taxon>
        <taxon>Metazoa</taxon>
        <taxon>Ecdysozoa</taxon>
        <taxon>Arthropoda</taxon>
        <taxon>Chelicerata</taxon>
        <taxon>Arachnida</taxon>
        <taxon>Araneae</taxon>
        <taxon>Araneomorphae</taxon>
        <taxon>Entelegynae</taxon>
        <taxon>Araneoidea</taxon>
        <taxon>Araneidae</taxon>
        <taxon>Araneus</taxon>
    </lineage>
</organism>
<comment type="caution">
    <text evidence="1">The sequence shown here is derived from an EMBL/GenBank/DDBJ whole genome shotgun (WGS) entry which is preliminary data.</text>
</comment>
<protein>
    <submittedName>
        <fullName evidence="1">Uncharacterized protein</fullName>
    </submittedName>
</protein>
<proteinExistence type="predicted"/>
<dbReference type="EMBL" id="BGPR01003085">
    <property type="protein sequence ID" value="GBM83498.1"/>
    <property type="molecule type" value="Genomic_DNA"/>
</dbReference>
<dbReference type="AlphaFoldDB" id="A0A4Y2J1B8"/>
<accession>A0A4Y2J1B8</accession>
<keyword evidence="2" id="KW-1185">Reference proteome</keyword>
<sequence>MISSLTILTTSFTKKRGKIGILNSHSVLHKELVERIRQSVVKGKPTTKHSSVRFACPIRALQSYNGALLEYSMPICDPDGISSPVDNLTSCTHTCAERRDGDKSLSNLHSIYYPLFQKFAYVYVFQIVA</sequence>
<evidence type="ECO:0000313" key="1">
    <source>
        <dbReference type="EMBL" id="GBM83498.1"/>
    </source>
</evidence>
<name>A0A4Y2J1B8_ARAVE</name>
<evidence type="ECO:0000313" key="2">
    <source>
        <dbReference type="Proteomes" id="UP000499080"/>
    </source>
</evidence>
<reference evidence="1 2" key="1">
    <citation type="journal article" date="2019" name="Sci. Rep.">
        <title>Orb-weaving spider Araneus ventricosus genome elucidates the spidroin gene catalogue.</title>
        <authorList>
            <person name="Kono N."/>
            <person name="Nakamura H."/>
            <person name="Ohtoshi R."/>
            <person name="Moran D.A.P."/>
            <person name="Shinohara A."/>
            <person name="Yoshida Y."/>
            <person name="Fujiwara M."/>
            <person name="Mori M."/>
            <person name="Tomita M."/>
            <person name="Arakawa K."/>
        </authorList>
    </citation>
    <scope>NUCLEOTIDE SEQUENCE [LARGE SCALE GENOMIC DNA]</scope>
</reference>
<dbReference type="Proteomes" id="UP000499080">
    <property type="component" value="Unassembled WGS sequence"/>
</dbReference>